<dbReference type="EMBL" id="CP046401">
    <property type="protein sequence ID" value="QGY46072.1"/>
    <property type="molecule type" value="Genomic_DNA"/>
</dbReference>
<feature type="signal peptide" evidence="1">
    <location>
        <begin position="1"/>
        <end position="24"/>
    </location>
</feature>
<dbReference type="AlphaFoldDB" id="A0A6I6K0Y1"/>
<gene>
    <name evidence="2" type="ORF">GM418_21095</name>
</gene>
<name>A0A6I6K0Y1_9BACT</name>
<evidence type="ECO:0000256" key="1">
    <source>
        <dbReference type="SAM" id="SignalP"/>
    </source>
</evidence>
<dbReference type="KEGG" id="mcos:GM418_21095"/>
<dbReference type="RefSeq" id="WP_158869210.1">
    <property type="nucleotide sequence ID" value="NZ_CP046401.1"/>
</dbReference>
<organism evidence="2 3">
    <name type="scientific">Maribellus comscasis</name>
    <dbReference type="NCBI Taxonomy" id="2681766"/>
    <lineage>
        <taxon>Bacteria</taxon>
        <taxon>Pseudomonadati</taxon>
        <taxon>Bacteroidota</taxon>
        <taxon>Bacteroidia</taxon>
        <taxon>Marinilabiliales</taxon>
        <taxon>Prolixibacteraceae</taxon>
        <taxon>Maribellus</taxon>
    </lineage>
</organism>
<dbReference type="Proteomes" id="UP000428260">
    <property type="component" value="Chromosome"/>
</dbReference>
<keyword evidence="1" id="KW-0732">Signal</keyword>
<evidence type="ECO:0000313" key="2">
    <source>
        <dbReference type="EMBL" id="QGY46072.1"/>
    </source>
</evidence>
<evidence type="ECO:0008006" key="4">
    <source>
        <dbReference type="Google" id="ProtNLM"/>
    </source>
</evidence>
<protein>
    <recommendedName>
        <fullName evidence="4">TerB family tellurite resistance protein</fullName>
    </recommendedName>
</protein>
<keyword evidence="3" id="KW-1185">Reference proteome</keyword>
<accession>A0A6I6K0Y1</accession>
<evidence type="ECO:0000313" key="3">
    <source>
        <dbReference type="Proteomes" id="UP000428260"/>
    </source>
</evidence>
<reference evidence="2 3" key="1">
    <citation type="submission" date="2019-11" db="EMBL/GenBank/DDBJ databases">
        <authorList>
            <person name="Zheng R.K."/>
            <person name="Sun C.M."/>
        </authorList>
    </citation>
    <scope>NUCLEOTIDE SEQUENCE [LARGE SCALE GENOMIC DNA]</scope>
    <source>
        <strain evidence="2 3">WC007</strain>
    </source>
</reference>
<feature type="chain" id="PRO_5026025156" description="TerB family tellurite resistance protein" evidence="1">
    <location>
        <begin position="25"/>
        <end position="216"/>
    </location>
</feature>
<sequence length="216" mass="24610">MKTTIKILAIFLILSGTCLTQSKAQTPVTDVGAGIQREALWVEEEGILSKINLYNVLIKALNGDIKGLTGDILGIDEKMLESLEKVSNLIKDYKRVQETREILNKVINIYTEKVPLLVQDGNFTQQQAVAIVQSFDLVLEDSKQLVNTVLNTILQDNLFMMDDKQRYDTINEIYLGVKQHYGTICYLYNKIMYASYLKSHESGDLESFAMYYSLYK</sequence>
<proteinExistence type="predicted"/>